<organism evidence="2 3">
    <name type="scientific">Perca flavescens</name>
    <name type="common">American yellow perch</name>
    <name type="synonym">Morone flavescens</name>
    <dbReference type="NCBI Taxonomy" id="8167"/>
    <lineage>
        <taxon>Eukaryota</taxon>
        <taxon>Metazoa</taxon>
        <taxon>Chordata</taxon>
        <taxon>Craniata</taxon>
        <taxon>Vertebrata</taxon>
        <taxon>Euteleostomi</taxon>
        <taxon>Actinopterygii</taxon>
        <taxon>Neopterygii</taxon>
        <taxon>Teleostei</taxon>
        <taxon>Neoteleostei</taxon>
        <taxon>Acanthomorphata</taxon>
        <taxon>Eupercaria</taxon>
        <taxon>Perciformes</taxon>
        <taxon>Percoidei</taxon>
        <taxon>Percidae</taxon>
        <taxon>Percinae</taxon>
        <taxon>Perca</taxon>
    </lineage>
</organism>
<feature type="compositionally biased region" description="Polar residues" evidence="1">
    <location>
        <begin position="94"/>
        <end position="105"/>
    </location>
</feature>
<proteinExistence type="predicted"/>
<gene>
    <name evidence="2" type="ORF">EPR50_G00209240</name>
</gene>
<feature type="region of interest" description="Disordered" evidence="1">
    <location>
        <begin position="1"/>
        <end position="115"/>
    </location>
</feature>
<dbReference type="AlphaFoldDB" id="A0A484CDW4"/>
<comment type="caution">
    <text evidence="2">The sequence shown here is derived from an EMBL/GenBank/DDBJ whole genome shotgun (WGS) entry which is preliminary data.</text>
</comment>
<reference evidence="2 3" key="1">
    <citation type="submission" date="2019-01" db="EMBL/GenBank/DDBJ databases">
        <title>A chromosome-scale genome assembly of the yellow perch, Perca flavescens.</title>
        <authorList>
            <person name="Feron R."/>
            <person name="Morvezen R."/>
            <person name="Bestin A."/>
            <person name="Haffray P."/>
            <person name="Klopp C."/>
            <person name="Zahm M."/>
            <person name="Cabau C."/>
            <person name="Roques C."/>
            <person name="Donnadieu C."/>
            <person name="Bouchez O."/>
            <person name="Christie M."/>
            <person name="Larson W."/>
            <person name="Guiguen Y."/>
        </authorList>
    </citation>
    <scope>NUCLEOTIDE SEQUENCE [LARGE SCALE GENOMIC DNA]</scope>
    <source>
        <strain evidence="2">YP-PL-M2</strain>
        <tissue evidence="2">Blood</tissue>
    </source>
</reference>
<name>A0A484CDW4_PERFV</name>
<feature type="compositionally biased region" description="Basic residues" evidence="1">
    <location>
        <begin position="51"/>
        <end position="60"/>
    </location>
</feature>
<dbReference type="EMBL" id="SCKG01000020">
    <property type="protein sequence ID" value="TDG99273.1"/>
    <property type="molecule type" value="Genomic_DNA"/>
</dbReference>
<evidence type="ECO:0000313" key="2">
    <source>
        <dbReference type="EMBL" id="TDG99273.1"/>
    </source>
</evidence>
<keyword evidence="3" id="KW-1185">Reference proteome</keyword>
<feature type="compositionally biased region" description="Low complexity" evidence="1">
    <location>
        <begin position="30"/>
        <end position="41"/>
    </location>
</feature>
<evidence type="ECO:0000256" key="1">
    <source>
        <dbReference type="SAM" id="MobiDB-lite"/>
    </source>
</evidence>
<evidence type="ECO:0000313" key="3">
    <source>
        <dbReference type="Proteomes" id="UP000295070"/>
    </source>
</evidence>
<accession>A0A484CDW4</accession>
<dbReference type="Proteomes" id="UP000295070">
    <property type="component" value="Chromosome 20"/>
</dbReference>
<feature type="compositionally biased region" description="Polar residues" evidence="1">
    <location>
        <begin position="70"/>
        <end position="85"/>
    </location>
</feature>
<feature type="compositionally biased region" description="Basic residues" evidence="1">
    <location>
        <begin position="106"/>
        <end position="115"/>
    </location>
</feature>
<sequence>MSQREETGDGVHSSETPLHGEQDSQTEAQSNGSSESSVSKSHVPRGDINNRPKRRSSCKRRSTESKDPSTSRTPCKPLNSRNVNVDFNVLPLSPMTSGGKRSSWTLRKRSKKFVV</sequence>
<protein>
    <submittedName>
        <fullName evidence="2">Uncharacterized protein</fullName>
    </submittedName>
</protein>